<organism evidence="1 3">
    <name type="scientific">Paenibacillus barcinonensis</name>
    <dbReference type="NCBI Taxonomy" id="198119"/>
    <lineage>
        <taxon>Bacteria</taxon>
        <taxon>Bacillati</taxon>
        <taxon>Bacillota</taxon>
        <taxon>Bacilli</taxon>
        <taxon>Bacillales</taxon>
        <taxon>Paenibacillaceae</taxon>
        <taxon>Paenibacillus</taxon>
    </lineage>
</organism>
<evidence type="ECO:0000313" key="3">
    <source>
        <dbReference type="Proteomes" id="UP000247790"/>
    </source>
</evidence>
<keyword evidence="4" id="KW-1185">Reference proteome</keyword>
<accession>A0A2V4VWG8</accession>
<evidence type="ECO:0000313" key="4">
    <source>
        <dbReference type="Proteomes" id="UP000509327"/>
    </source>
</evidence>
<reference evidence="2 4" key="2">
    <citation type="submission" date="2020-06" db="EMBL/GenBank/DDBJ databases">
        <title>Complete genome of Paenibacillus barcinonensis KACC11450.</title>
        <authorList>
            <person name="Kim M."/>
            <person name="Park Y.-J."/>
            <person name="Shin J.-H."/>
        </authorList>
    </citation>
    <scope>NUCLEOTIDE SEQUENCE [LARGE SCALE GENOMIC DNA]</scope>
    <source>
        <strain evidence="2 4">KACC11450</strain>
    </source>
</reference>
<evidence type="ECO:0000313" key="2">
    <source>
        <dbReference type="EMBL" id="QKS56016.1"/>
    </source>
</evidence>
<dbReference type="Proteomes" id="UP000247790">
    <property type="component" value="Unassembled WGS sequence"/>
</dbReference>
<protein>
    <submittedName>
        <fullName evidence="1">Uncharacterized protein</fullName>
    </submittedName>
</protein>
<proteinExistence type="predicted"/>
<dbReference type="AlphaFoldDB" id="A0A2V4VWG8"/>
<gene>
    <name evidence="1" type="ORF">DFQ00_102451</name>
    <name evidence="2" type="ORF">HUB98_06440</name>
</gene>
<dbReference type="Proteomes" id="UP000509327">
    <property type="component" value="Chromosome"/>
</dbReference>
<sequence length="124" mass="14650">MRKRIQCIEINEDFNIYYIRDIVGRVWYTTGHDEADAYDAISHGEGILTFIYYNPTTINRKPHSYDFKNLVLDMLEQMDLQETTEYELVIGWDNADAFRFMKMSTLMACDILLDINKYIKGSVK</sequence>
<dbReference type="EMBL" id="QJSW01000002">
    <property type="protein sequence ID" value="PYE51656.1"/>
    <property type="molecule type" value="Genomic_DNA"/>
</dbReference>
<name>A0A2V4VWG8_PAEBA</name>
<dbReference type="OrthoDB" id="2622692at2"/>
<evidence type="ECO:0000313" key="1">
    <source>
        <dbReference type="EMBL" id="PYE51656.1"/>
    </source>
</evidence>
<dbReference type="RefSeq" id="WP_110895150.1">
    <property type="nucleotide sequence ID" value="NZ_CP054614.1"/>
</dbReference>
<reference evidence="1 3" key="1">
    <citation type="submission" date="2018-06" db="EMBL/GenBank/DDBJ databases">
        <title>Genomic Encyclopedia of Type Strains, Phase III (KMG-III): the genomes of soil and plant-associated and newly described type strains.</title>
        <authorList>
            <person name="Whitman W."/>
        </authorList>
    </citation>
    <scope>NUCLEOTIDE SEQUENCE [LARGE SCALE GENOMIC DNA]</scope>
    <source>
        <strain evidence="1 3">CECT 7022</strain>
    </source>
</reference>
<dbReference type="EMBL" id="CP054614">
    <property type="protein sequence ID" value="QKS56016.1"/>
    <property type="molecule type" value="Genomic_DNA"/>
</dbReference>